<dbReference type="PANTHER" id="PTHR30153:SF2">
    <property type="entry name" value="REPLICATIVE DNA HELICASE"/>
    <property type="match status" value="1"/>
</dbReference>
<evidence type="ECO:0000256" key="3">
    <source>
        <dbReference type="ARBA" id="ARBA00022705"/>
    </source>
</evidence>
<evidence type="ECO:0000256" key="7">
    <source>
        <dbReference type="ARBA" id="ARBA00022840"/>
    </source>
</evidence>
<dbReference type="GO" id="GO:0005829">
    <property type="term" value="C:cytosol"/>
    <property type="evidence" value="ECO:0007669"/>
    <property type="project" value="TreeGrafter"/>
</dbReference>
<dbReference type="GO" id="GO:0005524">
    <property type="term" value="F:ATP binding"/>
    <property type="evidence" value="ECO:0007669"/>
    <property type="project" value="UniProtKB-UniRule"/>
</dbReference>
<name>A0A6A8LL89_BACVE</name>
<dbReference type="InterPro" id="IPR007693">
    <property type="entry name" value="DNA_helicase_DnaB-like_N"/>
</dbReference>
<dbReference type="RefSeq" id="WP_154303257.1">
    <property type="nucleotide sequence ID" value="NZ_WKKV01000014.1"/>
</dbReference>
<dbReference type="GO" id="GO:0006269">
    <property type="term" value="P:DNA replication, synthesis of primer"/>
    <property type="evidence" value="ECO:0007669"/>
    <property type="project" value="UniProtKB-UniRule"/>
</dbReference>
<dbReference type="CDD" id="cd00984">
    <property type="entry name" value="DnaB_C"/>
    <property type="match status" value="1"/>
</dbReference>
<evidence type="ECO:0000256" key="10">
    <source>
        <dbReference type="ARBA" id="ARBA00048954"/>
    </source>
</evidence>
<dbReference type="AlphaFoldDB" id="A0A6A8LL89"/>
<keyword evidence="4 12" id="KW-0547">Nucleotide-binding</keyword>
<evidence type="ECO:0000256" key="9">
    <source>
        <dbReference type="ARBA" id="ARBA00023235"/>
    </source>
</evidence>
<accession>A0A6A8LL89</accession>
<reference evidence="14" key="1">
    <citation type="submission" date="2019-11" db="EMBL/GenBank/DDBJ databases">
        <title>Draft Genome Sequence of Plant Growth-Promoting Rhizosphere-Associated Bacteria.</title>
        <authorList>
            <person name="Vasilyev I.Y."/>
            <person name="Radchenko V."/>
            <person name="Ilnitskaya E.V."/>
        </authorList>
    </citation>
    <scope>NUCLEOTIDE SEQUENCE</scope>
    <source>
        <strain evidence="14">VRA_517_n</strain>
    </source>
</reference>
<comment type="caution">
    <text evidence="14">The sequence shown here is derived from an EMBL/GenBank/DDBJ whole genome shotgun (WGS) entry which is preliminary data.</text>
</comment>
<feature type="domain" description="SF4 helicase" evidence="13">
    <location>
        <begin position="159"/>
        <end position="427"/>
    </location>
</feature>
<evidence type="ECO:0000256" key="12">
    <source>
        <dbReference type="RuleBase" id="RU362085"/>
    </source>
</evidence>
<organism evidence="14">
    <name type="scientific">Bacillus velezensis</name>
    <dbReference type="NCBI Taxonomy" id="492670"/>
    <lineage>
        <taxon>Bacteria</taxon>
        <taxon>Bacillati</taxon>
        <taxon>Bacillota</taxon>
        <taxon>Bacilli</taxon>
        <taxon>Bacillales</taxon>
        <taxon>Bacillaceae</taxon>
        <taxon>Bacillus</taxon>
        <taxon>Bacillus amyloliquefaciens group</taxon>
    </lineage>
</organism>
<dbReference type="GO" id="GO:0003677">
    <property type="term" value="F:DNA binding"/>
    <property type="evidence" value="ECO:0007669"/>
    <property type="project" value="UniProtKB-UniRule"/>
</dbReference>
<dbReference type="InterPro" id="IPR027417">
    <property type="entry name" value="P-loop_NTPase"/>
</dbReference>
<dbReference type="Pfam" id="PF00772">
    <property type="entry name" value="DnaB"/>
    <property type="match status" value="1"/>
</dbReference>
<dbReference type="InterPro" id="IPR007694">
    <property type="entry name" value="DNA_helicase_DnaB-like_C"/>
</dbReference>
<dbReference type="Gene3D" id="3.40.50.300">
    <property type="entry name" value="P-loop containing nucleotide triphosphate hydrolases"/>
    <property type="match status" value="1"/>
</dbReference>
<comment type="similarity">
    <text evidence="1 12">Belongs to the helicase family. DnaB subfamily.</text>
</comment>
<evidence type="ECO:0000256" key="1">
    <source>
        <dbReference type="ARBA" id="ARBA00008428"/>
    </source>
</evidence>
<comment type="catalytic activity">
    <reaction evidence="10 12">
        <text>ATP + H2O = ADP + phosphate + H(+)</text>
        <dbReference type="Rhea" id="RHEA:13065"/>
        <dbReference type="ChEBI" id="CHEBI:15377"/>
        <dbReference type="ChEBI" id="CHEBI:15378"/>
        <dbReference type="ChEBI" id="CHEBI:30616"/>
        <dbReference type="ChEBI" id="CHEBI:43474"/>
        <dbReference type="ChEBI" id="CHEBI:456216"/>
        <dbReference type="EC" id="5.6.2.3"/>
    </reaction>
</comment>
<keyword evidence="5 12" id="KW-0378">Hydrolase</keyword>
<dbReference type="PROSITE" id="PS51199">
    <property type="entry name" value="SF4_HELICASE"/>
    <property type="match status" value="1"/>
</dbReference>
<evidence type="ECO:0000259" key="13">
    <source>
        <dbReference type="PROSITE" id="PS51199"/>
    </source>
</evidence>
<dbReference type="Gene3D" id="1.10.860.10">
    <property type="entry name" value="DNAb Helicase, Chain A"/>
    <property type="match status" value="1"/>
</dbReference>
<dbReference type="SUPFAM" id="SSF48024">
    <property type="entry name" value="N-terminal domain of DnaB helicase"/>
    <property type="match status" value="1"/>
</dbReference>
<keyword evidence="9" id="KW-0413">Isomerase</keyword>
<dbReference type="FunFam" id="3.40.50.300:FF:000351">
    <property type="entry name" value="Replicative DNA helicase"/>
    <property type="match status" value="1"/>
</dbReference>
<evidence type="ECO:0000313" key="14">
    <source>
        <dbReference type="EMBL" id="MSE04013.1"/>
    </source>
</evidence>
<evidence type="ECO:0000256" key="6">
    <source>
        <dbReference type="ARBA" id="ARBA00022806"/>
    </source>
</evidence>
<gene>
    <name evidence="14" type="primary">dnaB</name>
    <name evidence="14" type="ORF">GKC39_18395</name>
</gene>
<keyword evidence="8 12" id="KW-0238">DNA-binding</keyword>
<evidence type="ECO:0000256" key="2">
    <source>
        <dbReference type="ARBA" id="ARBA00022515"/>
    </source>
</evidence>
<keyword evidence="3 12" id="KW-0235">DNA replication</keyword>
<evidence type="ECO:0000256" key="4">
    <source>
        <dbReference type="ARBA" id="ARBA00022741"/>
    </source>
</evidence>
<evidence type="ECO:0000256" key="8">
    <source>
        <dbReference type="ARBA" id="ARBA00023125"/>
    </source>
</evidence>
<dbReference type="InterPro" id="IPR007692">
    <property type="entry name" value="DNA_helicase_DnaB"/>
</dbReference>
<dbReference type="NCBIfam" id="TIGR00665">
    <property type="entry name" value="DnaB"/>
    <property type="match status" value="1"/>
</dbReference>
<evidence type="ECO:0000256" key="5">
    <source>
        <dbReference type="ARBA" id="ARBA00022801"/>
    </source>
</evidence>
<comment type="function">
    <text evidence="12">The main replicative DNA helicase, it participates in initiation and elongation during chromosome replication. Travels ahead of the DNA replisome, separating dsDNA into templates for DNA synthesis. A processive ATP-dependent 5'-3' DNA helicase it has DNA-dependent ATPase activity.</text>
</comment>
<dbReference type="GO" id="GO:0043139">
    <property type="term" value="F:5'-3' DNA helicase activity"/>
    <property type="evidence" value="ECO:0007669"/>
    <property type="project" value="UniProtKB-EC"/>
</dbReference>
<keyword evidence="6 12" id="KW-0347">Helicase</keyword>
<dbReference type="Pfam" id="PF03796">
    <property type="entry name" value="DnaB_C"/>
    <property type="match status" value="1"/>
</dbReference>
<dbReference type="InterPro" id="IPR016136">
    <property type="entry name" value="DNA_helicase_N/primase_C"/>
</dbReference>
<proteinExistence type="inferred from homology"/>
<dbReference type="InterPro" id="IPR036185">
    <property type="entry name" value="DNA_heli_DnaB-like_N_sf"/>
</dbReference>
<dbReference type="GO" id="GO:1990077">
    <property type="term" value="C:primosome complex"/>
    <property type="evidence" value="ECO:0007669"/>
    <property type="project" value="UniProtKB-UniRule"/>
</dbReference>
<evidence type="ECO:0000256" key="11">
    <source>
        <dbReference type="NCBIfam" id="TIGR00665"/>
    </source>
</evidence>
<protein>
    <recommendedName>
        <fullName evidence="11 12">Replicative DNA helicase</fullName>
        <ecNumber evidence="11 12">5.6.2.3</ecNumber>
    </recommendedName>
</protein>
<sequence>MQNMLKNLEAEESLLGCILVENELIKETTLEPKHFADERHKRIFKAMRDVDSSGQPVEMVTVVTELGETVEAIGGTGYLVDLANAVPSVINFETYQTLIYEAFKLRDMQKAALDFANNPSDEGILQVYQKTVELQEIGVTNKRTKMDVLTEIYEDMYQEKGEITGVESGLADLDAMTGGWQDSDLIIVAARPSMGKTAFALSLAQNAALKGGVVDVFSLEMSDRQLVNRMLSNLGSIEGTKWRNPHKYFSEKDYENANRAIGEYEKLDIYIHDKPSQSVADIRSAIRKTKKDHPDKKHLVVIDYLQLIRPIGKFETKNLEVASITGELKNIARTFNIPIILLSQLSRGVEQRQDKRPMMSDLRDSGSIEQDADIVSFLYRDDYYDKQSDLKNVVEIIFAKQRNGSVGTVMAAFIKEYGRFLNLDRQMEALVG</sequence>
<keyword evidence="7 12" id="KW-0067">ATP-binding</keyword>
<dbReference type="GO" id="GO:0016887">
    <property type="term" value="F:ATP hydrolysis activity"/>
    <property type="evidence" value="ECO:0007669"/>
    <property type="project" value="RHEA"/>
</dbReference>
<keyword evidence="2 12" id="KW-0639">Primosome</keyword>
<dbReference type="EC" id="5.6.2.3" evidence="11 12"/>
<dbReference type="EMBL" id="WKKV01000014">
    <property type="protein sequence ID" value="MSE04013.1"/>
    <property type="molecule type" value="Genomic_DNA"/>
</dbReference>
<dbReference type="SUPFAM" id="SSF52540">
    <property type="entry name" value="P-loop containing nucleoside triphosphate hydrolases"/>
    <property type="match status" value="1"/>
</dbReference>
<dbReference type="PANTHER" id="PTHR30153">
    <property type="entry name" value="REPLICATIVE DNA HELICASE DNAB"/>
    <property type="match status" value="1"/>
</dbReference>